<evidence type="ECO:0000256" key="3">
    <source>
        <dbReference type="ARBA" id="ARBA00023002"/>
    </source>
</evidence>
<dbReference type="PROSITE" id="PS00460">
    <property type="entry name" value="GLUTATHIONE_PEROXID_1"/>
    <property type="match status" value="1"/>
</dbReference>
<evidence type="ECO:0000256" key="1">
    <source>
        <dbReference type="ARBA" id="ARBA00006926"/>
    </source>
</evidence>
<keyword evidence="6" id="KW-1133">Transmembrane helix</keyword>
<dbReference type="SUPFAM" id="SSF52833">
    <property type="entry name" value="Thioredoxin-like"/>
    <property type="match status" value="1"/>
</dbReference>
<dbReference type="Proteomes" id="UP000775213">
    <property type="component" value="Unassembled WGS sequence"/>
</dbReference>
<dbReference type="PRINTS" id="PR01011">
    <property type="entry name" value="GLUTPROXDASE"/>
</dbReference>
<dbReference type="GO" id="GO:0005829">
    <property type="term" value="C:cytosol"/>
    <property type="evidence" value="ECO:0007669"/>
    <property type="project" value="TreeGrafter"/>
</dbReference>
<protein>
    <recommendedName>
        <fullName evidence="5">Glutathione peroxidase</fullName>
    </recommendedName>
</protein>
<feature type="transmembrane region" description="Helical" evidence="6">
    <location>
        <begin position="6"/>
        <end position="24"/>
    </location>
</feature>
<dbReference type="CDD" id="cd00340">
    <property type="entry name" value="GSH_Peroxidase"/>
    <property type="match status" value="1"/>
</dbReference>
<dbReference type="FunFam" id="3.40.30.10:FF:000025">
    <property type="entry name" value="Glutathione peroxidase"/>
    <property type="match status" value="1"/>
</dbReference>
<keyword evidence="6" id="KW-0472">Membrane</keyword>
<dbReference type="InterPro" id="IPR029760">
    <property type="entry name" value="GPX_CS"/>
</dbReference>
<keyword evidence="2 5" id="KW-0575">Peroxidase</keyword>
<proteinExistence type="inferred from homology"/>
<dbReference type="InterPro" id="IPR000889">
    <property type="entry name" value="Glutathione_peroxidase"/>
</dbReference>
<dbReference type="PIRSF" id="PIRSF000303">
    <property type="entry name" value="Glutathion_perox"/>
    <property type="match status" value="1"/>
</dbReference>
<dbReference type="Gene3D" id="3.40.30.10">
    <property type="entry name" value="Glutaredoxin"/>
    <property type="match status" value="1"/>
</dbReference>
<dbReference type="GO" id="GO:0004601">
    <property type="term" value="F:peroxidase activity"/>
    <property type="evidence" value="ECO:0007669"/>
    <property type="project" value="UniProtKB-KW"/>
</dbReference>
<evidence type="ECO:0000256" key="2">
    <source>
        <dbReference type="ARBA" id="ARBA00022559"/>
    </source>
</evidence>
<dbReference type="PANTHER" id="PTHR11592">
    <property type="entry name" value="GLUTATHIONE PEROXIDASE"/>
    <property type="match status" value="1"/>
</dbReference>
<dbReference type="PROSITE" id="PS51355">
    <property type="entry name" value="GLUTATHIONE_PEROXID_3"/>
    <property type="match status" value="1"/>
</dbReference>
<comment type="caution">
    <text evidence="8">The sequence shown here is derived from an EMBL/GenBank/DDBJ whole genome shotgun (WGS) entry which is preliminary data.</text>
</comment>
<dbReference type="AlphaFoldDB" id="A0AAV7GWI3"/>
<dbReference type="GO" id="GO:0006979">
    <property type="term" value="P:response to oxidative stress"/>
    <property type="evidence" value="ECO:0007669"/>
    <property type="project" value="InterPro"/>
</dbReference>
<keyword evidence="9" id="KW-1185">Reference proteome</keyword>
<keyword evidence="6" id="KW-0812">Transmembrane</keyword>
<gene>
    <name evidence="8" type="ORF">IEQ34_010696</name>
</gene>
<organism evidence="8 9">
    <name type="scientific">Dendrobium chrysotoxum</name>
    <name type="common">Orchid</name>
    <dbReference type="NCBI Taxonomy" id="161865"/>
    <lineage>
        <taxon>Eukaryota</taxon>
        <taxon>Viridiplantae</taxon>
        <taxon>Streptophyta</taxon>
        <taxon>Embryophyta</taxon>
        <taxon>Tracheophyta</taxon>
        <taxon>Spermatophyta</taxon>
        <taxon>Magnoliopsida</taxon>
        <taxon>Liliopsida</taxon>
        <taxon>Asparagales</taxon>
        <taxon>Orchidaceae</taxon>
        <taxon>Epidendroideae</taxon>
        <taxon>Malaxideae</taxon>
        <taxon>Dendrobiinae</taxon>
        <taxon>Dendrobium</taxon>
    </lineage>
</organism>
<evidence type="ECO:0000256" key="5">
    <source>
        <dbReference type="RuleBase" id="RU000499"/>
    </source>
</evidence>
<dbReference type="InterPro" id="IPR036249">
    <property type="entry name" value="Thioredoxin-like_sf"/>
</dbReference>
<evidence type="ECO:0000259" key="7">
    <source>
        <dbReference type="PROSITE" id="PS51352"/>
    </source>
</evidence>
<reference evidence="8 9" key="1">
    <citation type="journal article" date="2021" name="Hortic Res">
        <title>Chromosome-scale assembly of the Dendrobium chrysotoxum genome enhances the understanding of orchid evolution.</title>
        <authorList>
            <person name="Zhang Y."/>
            <person name="Zhang G.Q."/>
            <person name="Zhang D."/>
            <person name="Liu X.D."/>
            <person name="Xu X.Y."/>
            <person name="Sun W.H."/>
            <person name="Yu X."/>
            <person name="Zhu X."/>
            <person name="Wang Z.W."/>
            <person name="Zhao X."/>
            <person name="Zhong W.Y."/>
            <person name="Chen H."/>
            <person name="Yin W.L."/>
            <person name="Huang T."/>
            <person name="Niu S.C."/>
            <person name="Liu Z.J."/>
        </authorList>
    </citation>
    <scope>NUCLEOTIDE SEQUENCE [LARGE SCALE GENOMIC DNA]</scope>
    <source>
        <strain evidence="8">Lindl</strain>
    </source>
</reference>
<name>A0AAV7GWI3_DENCH</name>
<dbReference type="EMBL" id="JAGFBR010000010">
    <property type="protein sequence ID" value="KAH0460033.1"/>
    <property type="molecule type" value="Genomic_DNA"/>
</dbReference>
<dbReference type="InterPro" id="IPR013766">
    <property type="entry name" value="Thioredoxin_domain"/>
</dbReference>
<evidence type="ECO:0000256" key="6">
    <source>
        <dbReference type="SAM" id="Phobius"/>
    </source>
</evidence>
<evidence type="ECO:0000313" key="9">
    <source>
        <dbReference type="Proteomes" id="UP000775213"/>
    </source>
</evidence>
<dbReference type="InterPro" id="IPR029759">
    <property type="entry name" value="GPX_AS"/>
</dbReference>
<feature type="domain" description="Thioredoxin" evidence="7">
    <location>
        <begin position="36"/>
        <end position="197"/>
    </location>
</feature>
<dbReference type="PROSITE" id="PS00763">
    <property type="entry name" value="GLUTATHIONE_PEROXID_2"/>
    <property type="match status" value="1"/>
</dbReference>
<sequence>MYPSIQGKSCSAFFLGFALLLFFIKNPPASLRNMEQETPESLYDVTVKDIGGADVSLSTYSGKVLLIVNVASKCALTHTNYNEMNILYEKYKDKGFEILAFPCNQFLSQEPGSNEEIQDVACTIFKAEFPIFDKIEVDGKNAAPLYKFLKSKKGGFFGDSIKWNFTKFLVDKEGKVVQRYSPTTSPMKIEEDIQKLL</sequence>
<dbReference type="PANTHER" id="PTHR11592:SF78">
    <property type="entry name" value="GLUTATHIONE PEROXIDASE"/>
    <property type="match status" value="1"/>
</dbReference>
<comment type="similarity">
    <text evidence="1 5">Belongs to the glutathione peroxidase family.</text>
</comment>
<keyword evidence="3 5" id="KW-0560">Oxidoreductase</keyword>
<evidence type="ECO:0000256" key="4">
    <source>
        <dbReference type="PIRSR" id="PIRSR000303-1"/>
    </source>
</evidence>
<evidence type="ECO:0000313" key="8">
    <source>
        <dbReference type="EMBL" id="KAH0460033.1"/>
    </source>
</evidence>
<accession>A0AAV7GWI3</accession>
<feature type="active site" evidence="4">
    <location>
        <position position="74"/>
    </location>
</feature>
<dbReference type="Pfam" id="PF00255">
    <property type="entry name" value="GSHPx"/>
    <property type="match status" value="1"/>
</dbReference>
<dbReference type="PROSITE" id="PS51352">
    <property type="entry name" value="THIOREDOXIN_2"/>
    <property type="match status" value="1"/>
</dbReference>